<name>A0ABW4ETN9_9PSEU</name>
<feature type="domain" description="SnoaL-like" evidence="1">
    <location>
        <begin position="18"/>
        <end position="114"/>
    </location>
</feature>
<dbReference type="EMBL" id="JBHUCO010000015">
    <property type="protein sequence ID" value="MFD1519008.1"/>
    <property type="molecule type" value="Genomic_DNA"/>
</dbReference>
<comment type="caution">
    <text evidence="2">The sequence shown here is derived from an EMBL/GenBank/DDBJ whole genome shotgun (WGS) entry which is preliminary data.</text>
</comment>
<dbReference type="SUPFAM" id="SSF54427">
    <property type="entry name" value="NTF2-like"/>
    <property type="match status" value="1"/>
</dbReference>
<sequence>MTGAMAPRPVDAPAWLTDLYTKVDSLDTEAVLAGFAPEGTMRYGSAAPMYGHDAIRAGLTWLFTSYRRIGHEFLNVWAAGSTLLVEATVTYGCLDGCDVAVPALTIIERRNGLIDDLHIFIDPTPVHVG</sequence>
<evidence type="ECO:0000259" key="1">
    <source>
        <dbReference type="Pfam" id="PF12680"/>
    </source>
</evidence>
<dbReference type="Pfam" id="PF12680">
    <property type="entry name" value="SnoaL_2"/>
    <property type="match status" value="1"/>
</dbReference>
<accession>A0ABW4ETN9</accession>
<gene>
    <name evidence="2" type="ORF">ACFSJD_16050</name>
</gene>
<evidence type="ECO:0000313" key="3">
    <source>
        <dbReference type="Proteomes" id="UP001597114"/>
    </source>
</evidence>
<evidence type="ECO:0000313" key="2">
    <source>
        <dbReference type="EMBL" id="MFD1519008.1"/>
    </source>
</evidence>
<dbReference type="Proteomes" id="UP001597114">
    <property type="component" value="Unassembled WGS sequence"/>
</dbReference>
<dbReference type="InterPro" id="IPR032710">
    <property type="entry name" value="NTF2-like_dom_sf"/>
</dbReference>
<keyword evidence="3" id="KW-1185">Reference proteome</keyword>
<dbReference type="InterPro" id="IPR037401">
    <property type="entry name" value="SnoaL-like"/>
</dbReference>
<reference evidence="3" key="1">
    <citation type="journal article" date="2019" name="Int. J. Syst. Evol. Microbiol.">
        <title>The Global Catalogue of Microorganisms (GCM) 10K type strain sequencing project: providing services to taxonomists for standard genome sequencing and annotation.</title>
        <authorList>
            <consortium name="The Broad Institute Genomics Platform"/>
            <consortium name="The Broad Institute Genome Sequencing Center for Infectious Disease"/>
            <person name="Wu L."/>
            <person name="Ma J."/>
        </authorList>
    </citation>
    <scope>NUCLEOTIDE SEQUENCE [LARGE SCALE GENOMIC DNA]</scope>
    <source>
        <strain evidence="3">CCM 7043</strain>
    </source>
</reference>
<dbReference type="RefSeq" id="WP_344718397.1">
    <property type="nucleotide sequence ID" value="NZ_BAAAUS010000001.1"/>
</dbReference>
<protein>
    <submittedName>
        <fullName evidence="2">Nuclear transport factor 2 family protein</fullName>
    </submittedName>
</protein>
<dbReference type="Gene3D" id="3.10.450.50">
    <property type="match status" value="1"/>
</dbReference>
<organism evidence="2 3">
    <name type="scientific">Pseudonocardia yunnanensis</name>
    <dbReference type="NCBI Taxonomy" id="58107"/>
    <lineage>
        <taxon>Bacteria</taxon>
        <taxon>Bacillati</taxon>
        <taxon>Actinomycetota</taxon>
        <taxon>Actinomycetes</taxon>
        <taxon>Pseudonocardiales</taxon>
        <taxon>Pseudonocardiaceae</taxon>
        <taxon>Pseudonocardia</taxon>
    </lineage>
</organism>
<proteinExistence type="predicted"/>